<dbReference type="EMBL" id="MU150318">
    <property type="protein sequence ID" value="KAF9459330.1"/>
    <property type="molecule type" value="Genomic_DNA"/>
</dbReference>
<dbReference type="AlphaFoldDB" id="A0A9P5XYY4"/>
<comment type="caution">
    <text evidence="2">The sequence shown here is derived from an EMBL/GenBank/DDBJ whole genome shotgun (WGS) entry which is preliminary data.</text>
</comment>
<name>A0A9P5XYY4_9AGAR</name>
<organism evidence="2 3">
    <name type="scientific">Collybia nuda</name>
    <dbReference type="NCBI Taxonomy" id="64659"/>
    <lineage>
        <taxon>Eukaryota</taxon>
        <taxon>Fungi</taxon>
        <taxon>Dikarya</taxon>
        <taxon>Basidiomycota</taxon>
        <taxon>Agaricomycotina</taxon>
        <taxon>Agaricomycetes</taxon>
        <taxon>Agaricomycetidae</taxon>
        <taxon>Agaricales</taxon>
        <taxon>Tricholomatineae</taxon>
        <taxon>Clitocybaceae</taxon>
        <taxon>Collybia</taxon>
    </lineage>
</organism>
<evidence type="ECO:0000256" key="1">
    <source>
        <dbReference type="SAM" id="MobiDB-lite"/>
    </source>
</evidence>
<accession>A0A9P5XYY4</accession>
<protein>
    <submittedName>
        <fullName evidence="2">Uncharacterized protein</fullName>
    </submittedName>
</protein>
<gene>
    <name evidence="2" type="ORF">BDZ94DRAFT_1268384</name>
</gene>
<evidence type="ECO:0000313" key="2">
    <source>
        <dbReference type="EMBL" id="KAF9459330.1"/>
    </source>
</evidence>
<keyword evidence="3" id="KW-1185">Reference proteome</keyword>
<feature type="compositionally biased region" description="Basic and acidic residues" evidence="1">
    <location>
        <begin position="11"/>
        <end position="22"/>
    </location>
</feature>
<sequence length="60" mass="6157">MSEALDGAGVGDHDCEGQKKGGEGPCWVCQRLWPCQNQRAVLRVGAGGLNQGGGLYIVGG</sequence>
<proteinExistence type="predicted"/>
<reference evidence="2" key="1">
    <citation type="submission" date="2020-11" db="EMBL/GenBank/DDBJ databases">
        <authorList>
            <consortium name="DOE Joint Genome Institute"/>
            <person name="Ahrendt S."/>
            <person name="Riley R."/>
            <person name="Andreopoulos W."/>
            <person name="Labutti K."/>
            <person name="Pangilinan J."/>
            <person name="Ruiz-Duenas F.J."/>
            <person name="Barrasa J.M."/>
            <person name="Sanchez-Garcia M."/>
            <person name="Camarero S."/>
            <person name="Miyauchi S."/>
            <person name="Serrano A."/>
            <person name="Linde D."/>
            <person name="Babiker R."/>
            <person name="Drula E."/>
            <person name="Ayuso-Fernandez I."/>
            <person name="Pacheco R."/>
            <person name="Padilla G."/>
            <person name="Ferreira P."/>
            <person name="Barriuso J."/>
            <person name="Kellner H."/>
            <person name="Castanera R."/>
            <person name="Alfaro M."/>
            <person name="Ramirez L."/>
            <person name="Pisabarro A.G."/>
            <person name="Kuo A."/>
            <person name="Tritt A."/>
            <person name="Lipzen A."/>
            <person name="He G."/>
            <person name="Yan M."/>
            <person name="Ng V."/>
            <person name="Cullen D."/>
            <person name="Martin F."/>
            <person name="Rosso M.-N."/>
            <person name="Henrissat B."/>
            <person name="Hibbett D."/>
            <person name="Martinez A.T."/>
            <person name="Grigoriev I.V."/>
        </authorList>
    </citation>
    <scope>NUCLEOTIDE SEQUENCE</scope>
    <source>
        <strain evidence="2">CBS 247.69</strain>
    </source>
</reference>
<dbReference type="Proteomes" id="UP000807353">
    <property type="component" value="Unassembled WGS sequence"/>
</dbReference>
<feature type="region of interest" description="Disordered" evidence="1">
    <location>
        <begin position="1"/>
        <end position="22"/>
    </location>
</feature>
<evidence type="ECO:0000313" key="3">
    <source>
        <dbReference type="Proteomes" id="UP000807353"/>
    </source>
</evidence>